<dbReference type="OrthoDB" id="2930at2"/>
<accession>A0A544TGM4</accession>
<dbReference type="CDD" id="cd05013">
    <property type="entry name" value="SIS_RpiR"/>
    <property type="match status" value="1"/>
</dbReference>
<evidence type="ECO:0000256" key="2">
    <source>
        <dbReference type="ARBA" id="ARBA00023125"/>
    </source>
</evidence>
<dbReference type="Proteomes" id="UP000317316">
    <property type="component" value="Unassembled WGS sequence"/>
</dbReference>
<dbReference type="SUPFAM" id="SSF53697">
    <property type="entry name" value="SIS domain"/>
    <property type="match status" value="1"/>
</dbReference>
<keyword evidence="3" id="KW-0804">Transcription</keyword>
<dbReference type="Gene3D" id="1.10.10.10">
    <property type="entry name" value="Winged helix-like DNA-binding domain superfamily/Winged helix DNA-binding domain"/>
    <property type="match status" value="1"/>
</dbReference>
<evidence type="ECO:0000256" key="3">
    <source>
        <dbReference type="ARBA" id="ARBA00023163"/>
    </source>
</evidence>
<dbReference type="InterPro" id="IPR035472">
    <property type="entry name" value="RpiR-like_SIS"/>
</dbReference>
<organism evidence="6 7">
    <name type="scientific">Psychrobacillus lasiicapitis</name>
    <dbReference type="NCBI Taxonomy" id="1636719"/>
    <lineage>
        <taxon>Bacteria</taxon>
        <taxon>Bacillati</taxon>
        <taxon>Bacillota</taxon>
        <taxon>Bacilli</taxon>
        <taxon>Bacillales</taxon>
        <taxon>Bacillaceae</taxon>
        <taxon>Psychrobacillus</taxon>
    </lineage>
</organism>
<dbReference type="Pfam" id="PF01380">
    <property type="entry name" value="SIS"/>
    <property type="match status" value="1"/>
</dbReference>
<dbReference type="GO" id="GO:1901135">
    <property type="term" value="P:carbohydrate derivative metabolic process"/>
    <property type="evidence" value="ECO:0007669"/>
    <property type="project" value="InterPro"/>
</dbReference>
<evidence type="ECO:0000256" key="1">
    <source>
        <dbReference type="ARBA" id="ARBA00023015"/>
    </source>
</evidence>
<dbReference type="PANTHER" id="PTHR30514">
    <property type="entry name" value="GLUCOKINASE"/>
    <property type="match status" value="1"/>
</dbReference>
<dbReference type="AlphaFoldDB" id="A0A544TGM4"/>
<dbReference type="RefSeq" id="WP_142536866.1">
    <property type="nucleotide sequence ID" value="NZ_BMIE01000002.1"/>
</dbReference>
<dbReference type="InterPro" id="IPR001347">
    <property type="entry name" value="SIS_dom"/>
</dbReference>
<protein>
    <submittedName>
        <fullName evidence="6">MurR/RpiR family transcriptional regulator</fullName>
    </submittedName>
</protein>
<keyword evidence="2" id="KW-0238">DNA-binding</keyword>
<feature type="domain" description="HTH rpiR-type" evidence="4">
    <location>
        <begin position="2"/>
        <end position="78"/>
    </location>
</feature>
<dbReference type="GO" id="GO:0003677">
    <property type="term" value="F:DNA binding"/>
    <property type="evidence" value="ECO:0007669"/>
    <property type="project" value="UniProtKB-KW"/>
</dbReference>
<proteinExistence type="predicted"/>
<dbReference type="PROSITE" id="PS51464">
    <property type="entry name" value="SIS"/>
    <property type="match status" value="1"/>
</dbReference>
<keyword evidence="7" id="KW-1185">Reference proteome</keyword>
<evidence type="ECO:0000313" key="7">
    <source>
        <dbReference type="Proteomes" id="UP000317316"/>
    </source>
</evidence>
<evidence type="ECO:0000313" key="6">
    <source>
        <dbReference type="EMBL" id="TQR16623.1"/>
    </source>
</evidence>
<evidence type="ECO:0000259" key="4">
    <source>
        <dbReference type="PROSITE" id="PS51071"/>
    </source>
</evidence>
<dbReference type="EMBL" id="VDGH01000001">
    <property type="protein sequence ID" value="TQR16623.1"/>
    <property type="molecule type" value="Genomic_DNA"/>
</dbReference>
<dbReference type="PROSITE" id="PS51071">
    <property type="entry name" value="HTH_RPIR"/>
    <property type="match status" value="1"/>
</dbReference>
<sequence length="281" mass="31429">MTEITKIIHSNIEKFTPSQKVVANFIIDNMEEVAFNTLEDLASIIKVSTTTIIRFARTLEYTGFSDMQKDIQHAVKNKESLPTRANHLVQIPKDQLLNNIFLSEIQNINNTLSLQNETDLHESVRLITKAKKVYVLGMRSSFSLASYTVSRLGQIKKNVHLIQSGGMMFPEEVTSATTGDVCIAFLFPRYSKNTATLISWLKEKGVKIILFTSPDNTIVKGYGDIVLSCAVSNVTLKNSFSAPVCLINYLFTSILQENYDEASELLKDTEAILAQGYFLGL</sequence>
<gene>
    <name evidence="6" type="ORF">FG382_00165</name>
</gene>
<dbReference type="PANTHER" id="PTHR30514:SF18">
    <property type="entry name" value="RPIR-FAMILY TRANSCRIPTIONAL REGULATOR"/>
    <property type="match status" value="1"/>
</dbReference>
<feature type="domain" description="SIS" evidence="5">
    <location>
        <begin position="123"/>
        <end position="260"/>
    </location>
</feature>
<dbReference type="SUPFAM" id="SSF46689">
    <property type="entry name" value="Homeodomain-like"/>
    <property type="match status" value="1"/>
</dbReference>
<dbReference type="GO" id="GO:0003700">
    <property type="term" value="F:DNA-binding transcription factor activity"/>
    <property type="evidence" value="ECO:0007669"/>
    <property type="project" value="InterPro"/>
</dbReference>
<dbReference type="InterPro" id="IPR000281">
    <property type="entry name" value="HTH_RpiR"/>
</dbReference>
<dbReference type="InterPro" id="IPR047640">
    <property type="entry name" value="RpiR-like"/>
</dbReference>
<dbReference type="InterPro" id="IPR009057">
    <property type="entry name" value="Homeodomain-like_sf"/>
</dbReference>
<reference evidence="6 7" key="1">
    <citation type="submission" date="2019-05" db="EMBL/GenBank/DDBJ databases">
        <title>Psychrobacillus vulpis sp. nov., a new species isolated from feces of a red fox that inhabits in The Tablas de Daimiel Natural Park, Albacete, Spain.</title>
        <authorList>
            <person name="Rodriguez M."/>
            <person name="Reina J.C."/>
            <person name="Bejar V."/>
            <person name="Llamas I."/>
        </authorList>
    </citation>
    <scope>NUCLEOTIDE SEQUENCE [LARGE SCALE GENOMIC DNA]</scope>
    <source>
        <strain evidence="6 7">NEAU-3TGS17</strain>
    </source>
</reference>
<evidence type="ECO:0000259" key="5">
    <source>
        <dbReference type="PROSITE" id="PS51464"/>
    </source>
</evidence>
<dbReference type="InterPro" id="IPR046348">
    <property type="entry name" value="SIS_dom_sf"/>
</dbReference>
<dbReference type="Gene3D" id="3.40.50.10490">
    <property type="entry name" value="Glucose-6-phosphate isomerase like protein, domain 1"/>
    <property type="match status" value="1"/>
</dbReference>
<dbReference type="InterPro" id="IPR036388">
    <property type="entry name" value="WH-like_DNA-bd_sf"/>
</dbReference>
<comment type="caution">
    <text evidence="6">The sequence shown here is derived from an EMBL/GenBank/DDBJ whole genome shotgun (WGS) entry which is preliminary data.</text>
</comment>
<keyword evidence="1" id="KW-0805">Transcription regulation</keyword>
<dbReference type="Pfam" id="PF01418">
    <property type="entry name" value="HTH_6"/>
    <property type="match status" value="1"/>
</dbReference>
<name>A0A544TGM4_9BACI</name>
<dbReference type="GO" id="GO:0097367">
    <property type="term" value="F:carbohydrate derivative binding"/>
    <property type="evidence" value="ECO:0007669"/>
    <property type="project" value="InterPro"/>
</dbReference>